<dbReference type="KEGG" id="hro:HELRODRAFT_172397"/>
<sequence length="360" mass="40949">MSRVSTSSLKSASSGYGSNDGKSVTSSTSVTSFSSIESTSSLPDDDLMTSTGSTNDDEVVDDYHDETSSSSLSSPLRAISFSSPSLCSVTMRESFLFHLRSSHDDEEDGGEEEEDGVEDEDDAEEDDGDDDVIHTILFSPTCRHVRTSHNRRNNLNDKDRRYGSIELKVERSRQKIVVQVNSAQNLNPLTTDSCNSYVHVRLTHTQGHVLEKFRTKTIFNTFDPHFNKSISFHLPEKLNDYKMMIHTTIYNENPIISDEELGHVEITLPNKLYYVQECQTYLDRPANYSKYMLQHKNGQQTKINVNDMIEGQRNMQLYMSQLAHNHMTQAPGKIKKSSGASKIRKFLRKKMQKLLKRIRK</sequence>
<organism evidence="4 5">
    <name type="scientific">Helobdella robusta</name>
    <name type="common">Californian leech</name>
    <dbReference type="NCBI Taxonomy" id="6412"/>
    <lineage>
        <taxon>Eukaryota</taxon>
        <taxon>Metazoa</taxon>
        <taxon>Spiralia</taxon>
        <taxon>Lophotrochozoa</taxon>
        <taxon>Annelida</taxon>
        <taxon>Clitellata</taxon>
        <taxon>Hirudinea</taxon>
        <taxon>Rhynchobdellida</taxon>
        <taxon>Glossiphoniidae</taxon>
        <taxon>Helobdella</taxon>
    </lineage>
</organism>
<dbReference type="AlphaFoldDB" id="T1F595"/>
<dbReference type="GeneID" id="20203994"/>
<reference evidence="4" key="3">
    <citation type="submission" date="2015-06" db="UniProtKB">
        <authorList>
            <consortium name="EnsemblMetazoa"/>
        </authorList>
    </citation>
    <scope>IDENTIFICATION</scope>
</reference>
<dbReference type="InParanoid" id="T1F595"/>
<feature type="domain" description="C2" evidence="2">
    <location>
        <begin position="157"/>
        <end position="281"/>
    </location>
</feature>
<reference evidence="5" key="1">
    <citation type="submission" date="2012-12" db="EMBL/GenBank/DDBJ databases">
        <authorList>
            <person name="Hellsten U."/>
            <person name="Grimwood J."/>
            <person name="Chapman J.A."/>
            <person name="Shapiro H."/>
            <person name="Aerts A."/>
            <person name="Otillar R.P."/>
            <person name="Terry A.Y."/>
            <person name="Boore J.L."/>
            <person name="Simakov O."/>
            <person name="Marletaz F."/>
            <person name="Cho S.-J."/>
            <person name="Edsinger-Gonzales E."/>
            <person name="Havlak P."/>
            <person name="Kuo D.-H."/>
            <person name="Larsson T."/>
            <person name="Lv J."/>
            <person name="Arendt D."/>
            <person name="Savage R."/>
            <person name="Osoegawa K."/>
            <person name="de Jong P."/>
            <person name="Lindberg D.R."/>
            <person name="Seaver E.C."/>
            <person name="Weisblat D.A."/>
            <person name="Putnam N.H."/>
            <person name="Grigoriev I.V."/>
            <person name="Rokhsar D.S."/>
        </authorList>
    </citation>
    <scope>NUCLEOTIDE SEQUENCE</scope>
</reference>
<dbReference type="InterPro" id="IPR000008">
    <property type="entry name" value="C2_dom"/>
</dbReference>
<protein>
    <recommendedName>
        <fullName evidence="2">C2 domain-containing protein</fullName>
    </recommendedName>
</protein>
<feature type="compositionally biased region" description="Low complexity" evidence="1">
    <location>
        <begin position="1"/>
        <end position="41"/>
    </location>
</feature>
<evidence type="ECO:0000313" key="5">
    <source>
        <dbReference type="Proteomes" id="UP000015101"/>
    </source>
</evidence>
<evidence type="ECO:0000256" key="1">
    <source>
        <dbReference type="SAM" id="MobiDB-lite"/>
    </source>
</evidence>
<dbReference type="RefSeq" id="XP_009017301.1">
    <property type="nucleotide sequence ID" value="XM_009019053.1"/>
</dbReference>
<gene>
    <name evidence="4" type="primary">20203994</name>
    <name evidence="3" type="ORF">HELRODRAFT_172397</name>
</gene>
<name>T1F595_HELRO</name>
<proteinExistence type="predicted"/>
<reference evidence="3 5" key="2">
    <citation type="journal article" date="2013" name="Nature">
        <title>Insights into bilaterian evolution from three spiralian genomes.</title>
        <authorList>
            <person name="Simakov O."/>
            <person name="Marletaz F."/>
            <person name="Cho S.J."/>
            <person name="Edsinger-Gonzales E."/>
            <person name="Havlak P."/>
            <person name="Hellsten U."/>
            <person name="Kuo D.H."/>
            <person name="Larsson T."/>
            <person name="Lv J."/>
            <person name="Arendt D."/>
            <person name="Savage R."/>
            <person name="Osoegawa K."/>
            <person name="de Jong P."/>
            <person name="Grimwood J."/>
            <person name="Chapman J.A."/>
            <person name="Shapiro H."/>
            <person name="Aerts A."/>
            <person name="Otillar R.P."/>
            <person name="Terry A.Y."/>
            <person name="Boore J.L."/>
            <person name="Grigoriev I.V."/>
            <person name="Lindberg D.R."/>
            <person name="Seaver E.C."/>
            <person name="Weisblat D.A."/>
            <person name="Putnam N.H."/>
            <person name="Rokhsar D.S."/>
        </authorList>
    </citation>
    <scope>NUCLEOTIDE SEQUENCE</scope>
</reference>
<dbReference type="InterPro" id="IPR035892">
    <property type="entry name" value="C2_domain_sf"/>
</dbReference>
<dbReference type="SMART" id="SM00239">
    <property type="entry name" value="C2"/>
    <property type="match status" value="1"/>
</dbReference>
<dbReference type="CTD" id="20203994"/>
<feature type="compositionally biased region" description="Acidic residues" evidence="1">
    <location>
        <begin position="104"/>
        <end position="130"/>
    </location>
</feature>
<evidence type="ECO:0000259" key="2">
    <source>
        <dbReference type="PROSITE" id="PS50004"/>
    </source>
</evidence>
<dbReference type="SUPFAM" id="SSF49562">
    <property type="entry name" value="C2 domain (Calcium/lipid-binding domain, CaLB)"/>
    <property type="match status" value="1"/>
</dbReference>
<dbReference type="Gene3D" id="2.60.40.150">
    <property type="entry name" value="C2 domain"/>
    <property type="match status" value="1"/>
</dbReference>
<accession>T1F595</accession>
<feature type="region of interest" description="Disordered" evidence="1">
    <location>
        <begin position="101"/>
        <end position="130"/>
    </location>
</feature>
<dbReference type="EMBL" id="AMQM01004200">
    <property type="status" value="NOT_ANNOTATED_CDS"/>
    <property type="molecule type" value="Genomic_DNA"/>
</dbReference>
<dbReference type="PROSITE" id="PS50004">
    <property type="entry name" value="C2"/>
    <property type="match status" value="1"/>
</dbReference>
<keyword evidence="5" id="KW-1185">Reference proteome</keyword>
<dbReference type="EnsemblMetazoa" id="HelroT172397">
    <property type="protein sequence ID" value="HelroP172397"/>
    <property type="gene ID" value="HelroG172397"/>
</dbReference>
<dbReference type="HOGENOM" id="CLU_770041_0_0_1"/>
<evidence type="ECO:0000313" key="3">
    <source>
        <dbReference type="EMBL" id="ESO04722.1"/>
    </source>
</evidence>
<feature type="region of interest" description="Disordered" evidence="1">
    <location>
        <begin position="1"/>
        <end position="75"/>
    </location>
</feature>
<dbReference type="Proteomes" id="UP000015101">
    <property type="component" value="Unassembled WGS sequence"/>
</dbReference>
<dbReference type="Pfam" id="PF00168">
    <property type="entry name" value="C2"/>
    <property type="match status" value="1"/>
</dbReference>
<evidence type="ECO:0000313" key="4">
    <source>
        <dbReference type="EnsemblMetazoa" id="HelroP172397"/>
    </source>
</evidence>
<dbReference type="EMBL" id="KB096457">
    <property type="protein sequence ID" value="ESO04722.1"/>
    <property type="molecule type" value="Genomic_DNA"/>
</dbReference>